<comment type="caution">
    <text evidence="1">The sequence shown here is derived from an EMBL/GenBank/DDBJ whole genome shotgun (WGS) entry which is preliminary data.</text>
</comment>
<evidence type="ECO:0000313" key="2">
    <source>
        <dbReference type="Proteomes" id="UP000019112"/>
    </source>
</evidence>
<keyword evidence="2" id="KW-1185">Reference proteome</keyword>
<dbReference type="EMBL" id="AWTR02000018">
    <property type="protein sequence ID" value="ETZ07645.1"/>
    <property type="molecule type" value="Genomic_DNA"/>
</dbReference>
<accession>W6TI18</accession>
<name>W6TI18_HOLOB</name>
<evidence type="ECO:0000313" key="1">
    <source>
        <dbReference type="EMBL" id="ETZ07645.1"/>
    </source>
</evidence>
<protein>
    <submittedName>
        <fullName evidence="1">Uncharacterized protein</fullName>
    </submittedName>
</protein>
<dbReference type="STRING" id="1399147.P618_200149"/>
<dbReference type="AlphaFoldDB" id="W6TI18"/>
<sequence>MTKAEIYQEIRNISPTWSGEAQELVENLEEFENDELLQDLDDVYQEWSRKENDDSVQQCVSLFDVILQAIFNHGDPSVIPHLLKYVPSDDYYEDAVVMEDYSSEPLCNGIVDANYFGEAYIPVLLSCIHELVPRAMSAAKWFFYWMRDDNFDHFSENQTLINNLYLAKKEPFIKILNYTIQETTEDLEKIKKDGKQETIEVLNKALNRSEIVRQAFLKLHADV</sequence>
<dbReference type="RefSeq" id="WP_021827067.1">
    <property type="nucleotide sequence ID" value="NZ_AWTR02000018.1"/>
</dbReference>
<organism evidence="1 2">
    <name type="scientific">Holospora obtusa F1</name>
    <dbReference type="NCBI Taxonomy" id="1399147"/>
    <lineage>
        <taxon>Bacteria</taxon>
        <taxon>Pseudomonadati</taxon>
        <taxon>Pseudomonadota</taxon>
        <taxon>Alphaproteobacteria</taxon>
        <taxon>Holosporales</taxon>
        <taxon>Holosporaceae</taxon>
        <taxon>Holospora</taxon>
    </lineage>
</organism>
<dbReference type="Proteomes" id="UP000019112">
    <property type="component" value="Unassembled WGS sequence"/>
</dbReference>
<proteinExistence type="predicted"/>
<dbReference type="OrthoDB" id="8504297at2"/>
<reference evidence="1 2" key="1">
    <citation type="journal article" date="2014" name="FEMS Microbiol. Lett.">
        <title>Draft genome sequences of three Holospora species (Holospora obtusa, Holospora undulata, and Holospora elegans), endonuclear symbiotic bacteria of the ciliate Paramecium caudatum.</title>
        <authorList>
            <person name="Dohra H."/>
            <person name="Tanaka K."/>
            <person name="Suzuki T."/>
            <person name="Fujishima M."/>
            <person name="Suzuki H."/>
        </authorList>
    </citation>
    <scope>NUCLEOTIDE SEQUENCE [LARGE SCALE GENOMIC DNA]</scope>
    <source>
        <strain evidence="1 2">F1</strain>
    </source>
</reference>
<gene>
    <name evidence="1" type="ORF">P618_200149</name>
</gene>